<dbReference type="AlphaFoldDB" id="A0A7X0JQI4"/>
<keyword evidence="2" id="KW-1185">Reference proteome</keyword>
<organism evidence="1 2">
    <name type="scientific">Rhizobium soli</name>
    <dbReference type="NCBI Taxonomy" id="424798"/>
    <lineage>
        <taxon>Bacteria</taxon>
        <taxon>Pseudomonadati</taxon>
        <taxon>Pseudomonadota</taxon>
        <taxon>Alphaproteobacteria</taxon>
        <taxon>Hyphomicrobiales</taxon>
        <taxon>Rhizobiaceae</taxon>
        <taxon>Rhizobium/Agrobacterium group</taxon>
        <taxon>Rhizobium</taxon>
    </lineage>
</organism>
<proteinExistence type="predicted"/>
<protein>
    <submittedName>
        <fullName evidence="1">Uncharacterized protein</fullName>
    </submittedName>
</protein>
<reference evidence="1 2" key="1">
    <citation type="submission" date="2020-08" db="EMBL/GenBank/DDBJ databases">
        <title>The Agave Microbiome: Exploring the role of microbial communities in plant adaptations to desert environments.</title>
        <authorList>
            <person name="Partida-Martinez L.P."/>
        </authorList>
    </citation>
    <scope>NUCLEOTIDE SEQUENCE [LARGE SCALE GENOMIC DNA]</scope>
    <source>
        <strain evidence="1 2">AS3.12</strain>
    </source>
</reference>
<gene>
    <name evidence="1" type="ORF">F4695_004420</name>
</gene>
<sequence length="152" mass="15974">MLQVVFGHDTVACALRITSKRRVFFGDVLSGAADFYIRAGAVIGPAERVAALAIEIVVSTAAAAAAAIAAAAIVAATPPTALVLLSWPHISFTNSLSSLIKGHAARRSSPEQDFACHAQVDQGGLPLSKSNYLITHWICSTCSVFEKSRFYG</sequence>
<dbReference type="Proteomes" id="UP000585437">
    <property type="component" value="Unassembled WGS sequence"/>
</dbReference>
<dbReference type="EMBL" id="JACHBU010000014">
    <property type="protein sequence ID" value="MBB6511027.1"/>
    <property type="molecule type" value="Genomic_DNA"/>
</dbReference>
<comment type="caution">
    <text evidence="1">The sequence shown here is derived from an EMBL/GenBank/DDBJ whole genome shotgun (WGS) entry which is preliminary data.</text>
</comment>
<evidence type="ECO:0000313" key="2">
    <source>
        <dbReference type="Proteomes" id="UP000585437"/>
    </source>
</evidence>
<accession>A0A7X0JQI4</accession>
<name>A0A7X0JQI4_9HYPH</name>
<evidence type="ECO:0000313" key="1">
    <source>
        <dbReference type="EMBL" id="MBB6511027.1"/>
    </source>
</evidence>